<dbReference type="GO" id="GO:0006612">
    <property type="term" value="P:protein targeting to membrane"/>
    <property type="evidence" value="ECO:0000318"/>
    <property type="project" value="GO_Central"/>
</dbReference>
<dbReference type="GeneID" id="116410982"/>
<keyword evidence="10" id="KW-1185">Reference proteome</keyword>
<accession>A0A803J811</accession>
<dbReference type="PANTHER" id="PTHR14402">
    <property type="entry name" value="RECEPTOR TRANSPORTING PROTEIN"/>
    <property type="match status" value="1"/>
</dbReference>
<evidence type="ECO:0000256" key="5">
    <source>
        <dbReference type="ARBA" id="ARBA00022833"/>
    </source>
</evidence>
<sequence length="192" mass="22458">MDEEHWKWVFTREIEEREVPHAWSFQIQEIHQKPEGWLQYTLCAFGRFCCSTCGRFWASSKVHVVFYIKMVRKTGQVMMYVFKQKCKICNTNSYEYPTFTEENIEIVINRLVTRILVKYFGKLATDEPERKFIVSGNQTGPHDRGNCEACASGVCDKGNTDPYRGPYYSVYSIYDTDETESIPDQTCCCVIL</sequence>
<dbReference type="PANTHER" id="PTHR14402:SF22">
    <property type="entry name" value="RECEPTOR-TRANSPORTING PROTEIN 4-LIKE"/>
    <property type="match status" value="1"/>
</dbReference>
<dbReference type="RefSeq" id="XP_031758592.1">
    <property type="nucleotide sequence ID" value="XM_031902732.1"/>
</dbReference>
<dbReference type="OrthoDB" id="8121437at2759"/>
<feature type="domain" description="3CxxC-type" evidence="8">
    <location>
        <begin position="43"/>
        <end position="153"/>
    </location>
</feature>
<keyword evidence="3" id="KW-0479">Metal-binding</keyword>
<evidence type="ECO:0000313" key="9">
    <source>
        <dbReference type="Ensembl" id="ENSXETP00000103990"/>
    </source>
</evidence>
<keyword evidence="7" id="KW-0472">Membrane</keyword>
<reference evidence="9" key="2">
    <citation type="submission" date="2021-03" db="UniProtKB">
        <authorList>
            <consortium name="Ensembl"/>
        </authorList>
    </citation>
    <scope>IDENTIFICATION</scope>
</reference>
<dbReference type="SMART" id="SM01328">
    <property type="entry name" value="zf-3CxxC"/>
    <property type="match status" value="1"/>
</dbReference>
<evidence type="ECO:0000313" key="11">
    <source>
        <dbReference type="RefSeq" id="XP_031758592.1"/>
    </source>
</evidence>
<dbReference type="InterPro" id="IPR026096">
    <property type="entry name" value="R-trans_p"/>
</dbReference>
<keyword evidence="6" id="KW-1133">Transmembrane helix</keyword>
<evidence type="ECO:0000256" key="7">
    <source>
        <dbReference type="ARBA" id="ARBA00023136"/>
    </source>
</evidence>
<dbReference type="CTD" id="116410982"/>
<dbReference type="OMA" id="RINCEAC"/>
<dbReference type="Ensembl" id="ENSXETT00000106954">
    <property type="protein sequence ID" value="ENSXETP00000103990"/>
    <property type="gene ID" value="ENSXETG00000043907"/>
</dbReference>
<keyword evidence="2" id="KW-0812">Transmembrane</keyword>
<keyword evidence="4" id="KW-0863">Zinc-finger</keyword>
<dbReference type="GO" id="GO:0051205">
    <property type="term" value="P:protein insertion into membrane"/>
    <property type="evidence" value="ECO:0000318"/>
    <property type="project" value="GO_Central"/>
</dbReference>
<evidence type="ECO:0000259" key="8">
    <source>
        <dbReference type="SMART" id="SM01328"/>
    </source>
</evidence>
<keyword evidence="5" id="KW-0862">Zinc</keyword>
<evidence type="ECO:0000256" key="1">
    <source>
        <dbReference type="ARBA" id="ARBA00004167"/>
    </source>
</evidence>
<dbReference type="Proteomes" id="UP000008143">
    <property type="component" value="Chromosome 5"/>
</dbReference>
<evidence type="ECO:0000256" key="4">
    <source>
        <dbReference type="ARBA" id="ARBA00022771"/>
    </source>
</evidence>
<dbReference type="GO" id="GO:0016020">
    <property type="term" value="C:membrane"/>
    <property type="evidence" value="ECO:0007669"/>
    <property type="project" value="UniProtKB-SubCell"/>
</dbReference>
<evidence type="ECO:0000256" key="3">
    <source>
        <dbReference type="ARBA" id="ARBA00022723"/>
    </source>
</evidence>
<proteinExistence type="predicted"/>
<name>A0A803J811_XENTR</name>
<dbReference type="InterPro" id="IPR027377">
    <property type="entry name" value="ZAR1/RTP1-5-like_Znf-3CxxC"/>
</dbReference>
<dbReference type="GO" id="GO:0001580">
    <property type="term" value="P:detection of chemical stimulus involved in sensory perception of bitter taste"/>
    <property type="evidence" value="ECO:0000318"/>
    <property type="project" value="GO_Central"/>
</dbReference>
<gene>
    <name evidence="9 11" type="primary">LOC116410982</name>
</gene>
<dbReference type="GeneTree" id="ENSGT00940000164175"/>
<reference evidence="9" key="1">
    <citation type="journal article" date="2010" name="Science">
        <title>The genome of the Western clawed frog Xenopus tropicalis.</title>
        <authorList>
            <person name="Hellsten U."/>
            <person name="Harland R.M."/>
            <person name="Gilchrist M.J."/>
            <person name="Hendrix D."/>
            <person name="Jurka J."/>
            <person name="Kapitonov V."/>
            <person name="Ovcharenko I."/>
            <person name="Putnam N.H."/>
            <person name="Shu S."/>
            <person name="Taher L."/>
            <person name="Blitz I.L."/>
            <person name="Blumberg B."/>
            <person name="Dichmann D.S."/>
            <person name="Dubchak I."/>
            <person name="Amaya E."/>
            <person name="Detter J.C."/>
            <person name="Fletcher R."/>
            <person name="Gerhard D.S."/>
            <person name="Goodstein D."/>
            <person name="Graves T."/>
            <person name="Grigoriev I.V."/>
            <person name="Grimwood J."/>
            <person name="Kawashima T."/>
            <person name="Lindquist E."/>
            <person name="Lucas S.M."/>
            <person name="Mead P.E."/>
            <person name="Mitros T."/>
            <person name="Ogino H."/>
            <person name="Ohta Y."/>
            <person name="Poliakov A.V."/>
            <person name="Pollet N."/>
            <person name="Robert J."/>
            <person name="Salamov A."/>
            <person name="Sater A.K."/>
            <person name="Schmutz J."/>
            <person name="Terry A."/>
            <person name="Vize P.D."/>
            <person name="Warren W.C."/>
            <person name="Wells D."/>
            <person name="Wills A."/>
            <person name="Wilson R.K."/>
            <person name="Zimmerman L.B."/>
            <person name="Zorn A.M."/>
            <person name="Grainger R."/>
            <person name="Grammer T."/>
            <person name="Khokha M.K."/>
            <person name="Richardson P.M."/>
            <person name="Rokhsar D.S."/>
        </authorList>
    </citation>
    <scope>NUCLEOTIDE SEQUENCE [LARGE SCALE GENOMIC DNA]</scope>
    <source>
        <strain evidence="9">Nigerian</strain>
    </source>
</reference>
<reference evidence="11" key="3">
    <citation type="submission" date="2025-04" db="UniProtKB">
        <authorList>
            <consortium name="RefSeq"/>
        </authorList>
    </citation>
    <scope>IDENTIFICATION</scope>
    <source>
        <strain evidence="11">Nigerian</strain>
        <tissue evidence="11">Liver and blood</tissue>
    </source>
</reference>
<dbReference type="AlphaFoldDB" id="A0A803J811"/>
<dbReference type="GO" id="GO:0008270">
    <property type="term" value="F:zinc ion binding"/>
    <property type="evidence" value="ECO:0007669"/>
    <property type="project" value="UniProtKB-KW"/>
</dbReference>
<dbReference type="GO" id="GO:0031849">
    <property type="term" value="F:olfactory receptor binding"/>
    <property type="evidence" value="ECO:0000318"/>
    <property type="project" value="GO_Central"/>
</dbReference>
<evidence type="ECO:0000256" key="2">
    <source>
        <dbReference type="ARBA" id="ARBA00022692"/>
    </source>
</evidence>
<comment type="subcellular location">
    <subcellularLocation>
        <location evidence="1">Membrane</location>
        <topology evidence="1">Single-pass membrane protein</topology>
    </subcellularLocation>
</comment>
<dbReference type="Pfam" id="PF13695">
    <property type="entry name" value="Zn_ribbon_3CxxC"/>
    <property type="match status" value="1"/>
</dbReference>
<dbReference type="KEGG" id="xtr:116410982"/>
<evidence type="ECO:0000256" key="6">
    <source>
        <dbReference type="ARBA" id="ARBA00022989"/>
    </source>
</evidence>
<evidence type="ECO:0000313" key="10">
    <source>
        <dbReference type="Proteomes" id="UP000008143"/>
    </source>
</evidence>
<organism evidence="9">
    <name type="scientific">Xenopus tropicalis</name>
    <name type="common">Western clawed frog</name>
    <name type="synonym">Silurana tropicalis</name>
    <dbReference type="NCBI Taxonomy" id="8364"/>
    <lineage>
        <taxon>Eukaryota</taxon>
        <taxon>Metazoa</taxon>
        <taxon>Chordata</taxon>
        <taxon>Craniata</taxon>
        <taxon>Vertebrata</taxon>
        <taxon>Euteleostomi</taxon>
        <taxon>Amphibia</taxon>
        <taxon>Batrachia</taxon>
        <taxon>Anura</taxon>
        <taxon>Pipoidea</taxon>
        <taxon>Pipidae</taxon>
        <taxon>Xenopodinae</taxon>
        <taxon>Xenopus</taxon>
        <taxon>Silurana</taxon>
    </lineage>
</organism>
<protein>
    <submittedName>
        <fullName evidence="9 11">Receptor-transporting protein 4-like</fullName>
    </submittedName>
</protein>